<evidence type="ECO:0000313" key="2">
    <source>
        <dbReference type="EMBL" id="ONH28053.1"/>
    </source>
</evidence>
<dbReference type="InterPro" id="IPR036663">
    <property type="entry name" value="Fumarylacetoacetase_C_sf"/>
</dbReference>
<name>A0A1V2I9S6_9ACTN</name>
<comment type="caution">
    <text evidence="2">The sequence shown here is derived from an EMBL/GenBank/DDBJ whole genome shotgun (WGS) entry which is preliminary data.</text>
</comment>
<dbReference type="Pfam" id="PF01557">
    <property type="entry name" value="FAA_hydrolase"/>
    <property type="match status" value="1"/>
</dbReference>
<dbReference type="EMBL" id="MOMC01000043">
    <property type="protein sequence ID" value="ONH28053.1"/>
    <property type="molecule type" value="Genomic_DNA"/>
</dbReference>
<feature type="domain" description="Fumarylacetoacetase-like C-terminal" evidence="1">
    <location>
        <begin position="71"/>
        <end position="291"/>
    </location>
</feature>
<dbReference type="PANTHER" id="PTHR43211">
    <property type="entry name" value="FUMARYLACETOACETATE HYDROLASE"/>
    <property type="match status" value="1"/>
</dbReference>
<keyword evidence="3" id="KW-1185">Reference proteome</keyword>
<dbReference type="PANTHER" id="PTHR43211:SF1">
    <property type="entry name" value="BLL6422 PROTEIN"/>
    <property type="match status" value="1"/>
</dbReference>
<protein>
    <recommendedName>
        <fullName evidence="1">Fumarylacetoacetase-like C-terminal domain-containing protein</fullName>
    </recommendedName>
</protein>
<dbReference type="Proteomes" id="UP000188929">
    <property type="component" value="Unassembled WGS sequence"/>
</dbReference>
<reference evidence="3" key="1">
    <citation type="submission" date="2016-10" db="EMBL/GenBank/DDBJ databases">
        <title>Frankia sp. NRRL B-16386 Genome sequencing.</title>
        <authorList>
            <person name="Ghodhbane-Gtari F."/>
            <person name="Swanson E."/>
            <person name="Gueddou A."/>
            <person name="Hezbri K."/>
            <person name="Ktari K."/>
            <person name="Nouioui I."/>
            <person name="Morris K."/>
            <person name="Simpson S."/>
            <person name="Abebe-Akele F."/>
            <person name="Thomas K."/>
            <person name="Gtari M."/>
            <person name="Tisa L.S."/>
        </authorList>
    </citation>
    <scope>NUCLEOTIDE SEQUENCE [LARGE SCALE GENOMIC DNA]</scope>
    <source>
        <strain evidence="3">NRRL B-16386</strain>
    </source>
</reference>
<dbReference type="SUPFAM" id="SSF56529">
    <property type="entry name" value="FAH"/>
    <property type="match status" value="1"/>
</dbReference>
<organism evidence="2 3">
    <name type="scientific">Pseudofrankia asymbiotica</name>
    <dbReference type="NCBI Taxonomy" id="1834516"/>
    <lineage>
        <taxon>Bacteria</taxon>
        <taxon>Bacillati</taxon>
        <taxon>Actinomycetota</taxon>
        <taxon>Actinomycetes</taxon>
        <taxon>Frankiales</taxon>
        <taxon>Frankiaceae</taxon>
        <taxon>Pseudofrankia</taxon>
    </lineage>
</organism>
<dbReference type="STRING" id="1834516.BL253_20870"/>
<dbReference type="GO" id="GO:0003824">
    <property type="term" value="F:catalytic activity"/>
    <property type="evidence" value="ECO:0007669"/>
    <property type="project" value="InterPro"/>
</dbReference>
<dbReference type="Gene3D" id="3.90.850.10">
    <property type="entry name" value="Fumarylacetoacetase-like, C-terminal domain"/>
    <property type="match status" value="1"/>
</dbReference>
<gene>
    <name evidence="2" type="ORF">BL253_20870</name>
</gene>
<proteinExistence type="predicted"/>
<evidence type="ECO:0000259" key="1">
    <source>
        <dbReference type="Pfam" id="PF01557"/>
    </source>
</evidence>
<sequence>MRLTTLRTPAGPRVGVLDGEVIRLLEPGLDLARVIEGGAEALGDVARRARACDAVPVEQASFGPLLTPPSVRDFLTYERHLAELAGAVPDEWYDEPLFYFSNPAAITAPYDDVRIPPRVEQFDYELEVAAVVGRAGSDLTPRQAADHILGYTIFNDWSARDLQVREFKFPMGPSKSKDSAITLGPWLVTADELAEHVVDGQLALATQVDVNGVRAGGDVTSNMSWTFADLVAYASRGTVVRPGDVLGSGTCGTGCLAEIRRTRPDTAPGWLREGDVVRIEVEQLGFIENRLVAGPTAVEIPAGRRRVRVEG</sequence>
<dbReference type="AlphaFoldDB" id="A0A1V2I9S6"/>
<dbReference type="RefSeq" id="WP_076818862.1">
    <property type="nucleotide sequence ID" value="NZ_MOMC01000043.1"/>
</dbReference>
<accession>A0A1V2I9S6</accession>
<dbReference type="OrthoDB" id="3766879at2"/>
<evidence type="ECO:0000313" key="3">
    <source>
        <dbReference type="Proteomes" id="UP000188929"/>
    </source>
</evidence>
<dbReference type="InterPro" id="IPR011234">
    <property type="entry name" value="Fumarylacetoacetase-like_C"/>
</dbReference>